<dbReference type="GO" id="GO:0016020">
    <property type="term" value="C:membrane"/>
    <property type="evidence" value="ECO:0007669"/>
    <property type="project" value="UniProtKB-SubCell"/>
</dbReference>
<dbReference type="GO" id="GO:0005634">
    <property type="term" value="C:nucleus"/>
    <property type="evidence" value="ECO:0007669"/>
    <property type="project" value="TreeGrafter"/>
</dbReference>
<comment type="catalytic activity">
    <reaction evidence="1">
        <text>Hydrolysis of an N(4)-(acetyl-beta-D-glucosaminyl)asparagine residue in which the glucosamine residue may be further glycosylated, to yield a (substituted) N-acetyl-beta-D-glucosaminylamine and a peptide containing an aspartate residue.</text>
        <dbReference type="EC" id="3.5.1.52"/>
    </reaction>
</comment>
<evidence type="ECO:0000313" key="23">
    <source>
        <dbReference type="Proteomes" id="UP000478052"/>
    </source>
</evidence>
<dbReference type="InterPro" id="IPR008979">
    <property type="entry name" value="Galactose-bd-like_sf"/>
</dbReference>
<evidence type="ECO:0000256" key="5">
    <source>
        <dbReference type="ARBA" id="ARBA00009390"/>
    </source>
</evidence>
<dbReference type="AlphaFoldDB" id="A0A6G0Y6N8"/>
<dbReference type="InterPro" id="IPR000701">
    <property type="entry name" value="SuccDH_FuR_B_TM-su"/>
</dbReference>
<keyword evidence="14 20" id="KW-1133">Transmembrane helix</keyword>
<dbReference type="InterPro" id="IPR038765">
    <property type="entry name" value="Papain-like_cys_pep_sf"/>
</dbReference>
<evidence type="ECO:0000256" key="11">
    <source>
        <dbReference type="ARBA" id="ARBA00022723"/>
    </source>
</evidence>
<evidence type="ECO:0000256" key="10">
    <source>
        <dbReference type="ARBA" id="ARBA00022692"/>
    </source>
</evidence>
<keyword evidence="9" id="KW-0349">Heme</keyword>
<evidence type="ECO:0000256" key="12">
    <source>
        <dbReference type="ARBA" id="ARBA00022801"/>
    </source>
</evidence>
<feature type="domain" description="PAW" evidence="21">
    <location>
        <begin position="381"/>
        <end position="579"/>
    </location>
</feature>
<dbReference type="Pfam" id="PF09409">
    <property type="entry name" value="PUB"/>
    <property type="match status" value="1"/>
</dbReference>
<gene>
    <name evidence="22" type="ORF">FWK35_00016788</name>
</gene>
<dbReference type="InterPro" id="IPR014314">
    <property type="entry name" value="Succ_DH_cytb556"/>
</dbReference>
<dbReference type="SUPFAM" id="SSF81343">
    <property type="entry name" value="Fumarate reductase respiratory complex transmembrane subunits"/>
    <property type="match status" value="1"/>
</dbReference>
<dbReference type="InterPro" id="IPR018997">
    <property type="entry name" value="PUB_domain"/>
</dbReference>
<keyword evidence="10 20" id="KW-0812">Transmembrane</keyword>
<dbReference type="SMART" id="SM00580">
    <property type="entry name" value="PUG"/>
    <property type="match status" value="1"/>
</dbReference>
<keyword evidence="16 20" id="KW-0472">Membrane</keyword>
<dbReference type="InterPro" id="IPR050883">
    <property type="entry name" value="PNGase"/>
</dbReference>
<dbReference type="PROSITE" id="PS51398">
    <property type="entry name" value="PAW"/>
    <property type="match status" value="1"/>
</dbReference>
<comment type="cofactor">
    <cofactor evidence="2">
        <name>Zn(2+)</name>
        <dbReference type="ChEBI" id="CHEBI:29105"/>
    </cofactor>
</comment>
<organism evidence="22 23">
    <name type="scientific">Aphis craccivora</name>
    <name type="common">Cowpea aphid</name>
    <dbReference type="NCBI Taxonomy" id="307492"/>
    <lineage>
        <taxon>Eukaryota</taxon>
        <taxon>Metazoa</taxon>
        <taxon>Ecdysozoa</taxon>
        <taxon>Arthropoda</taxon>
        <taxon>Hexapoda</taxon>
        <taxon>Insecta</taxon>
        <taxon>Pterygota</taxon>
        <taxon>Neoptera</taxon>
        <taxon>Paraneoptera</taxon>
        <taxon>Hemiptera</taxon>
        <taxon>Sternorrhyncha</taxon>
        <taxon>Aphidomorpha</taxon>
        <taxon>Aphidoidea</taxon>
        <taxon>Aphididae</taxon>
        <taxon>Aphidini</taxon>
        <taxon>Aphis</taxon>
        <taxon>Aphis</taxon>
    </lineage>
</organism>
<dbReference type="SMART" id="SM00460">
    <property type="entry name" value="TGc"/>
    <property type="match status" value="1"/>
</dbReference>
<comment type="similarity">
    <text evidence="5 19">Belongs to the transglutaminase-like superfamily. PNGase family.</text>
</comment>
<evidence type="ECO:0000313" key="22">
    <source>
        <dbReference type="EMBL" id="KAF0750051.1"/>
    </source>
</evidence>
<evidence type="ECO:0000256" key="15">
    <source>
        <dbReference type="ARBA" id="ARBA00023004"/>
    </source>
</evidence>
<keyword evidence="11" id="KW-0479">Metal-binding</keyword>
<dbReference type="EMBL" id="VUJU01005869">
    <property type="protein sequence ID" value="KAF0750051.1"/>
    <property type="molecule type" value="Genomic_DNA"/>
</dbReference>
<dbReference type="CDD" id="cd03499">
    <property type="entry name" value="SQR_TypeC_SdhC"/>
    <property type="match status" value="1"/>
</dbReference>
<evidence type="ECO:0000256" key="6">
    <source>
        <dbReference type="ARBA" id="ARBA00012158"/>
    </source>
</evidence>
<dbReference type="Gene3D" id="1.20.1300.10">
    <property type="entry name" value="Fumarate reductase/succinate dehydrogenase, transmembrane subunit"/>
    <property type="match status" value="1"/>
</dbReference>
<dbReference type="SUPFAM" id="SSF49785">
    <property type="entry name" value="Galactose-binding domain-like"/>
    <property type="match status" value="1"/>
</dbReference>
<dbReference type="InterPro" id="IPR036339">
    <property type="entry name" value="PUB-like_dom_sf"/>
</dbReference>
<dbReference type="PANTHER" id="PTHR12143:SF19">
    <property type="entry name" value="PEPTIDE-N(4)-(N-ACETYL-BETA-GLUCOSAMINYL)ASPARAGINE AMIDASE"/>
    <property type="match status" value="1"/>
</dbReference>
<feature type="transmembrane region" description="Helical" evidence="20">
    <location>
        <begin position="680"/>
        <end position="700"/>
    </location>
</feature>
<dbReference type="Gene3D" id="2.60.120.1020">
    <property type="entry name" value="Peptide N glycanase, PAW domain"/>
    <property type="match status" value="1"/>
</dbReference>
<keyword evidence="8" id="KW-0963">Cytoplasm</keyword>
<dbReference type="GO" id="GO:0006099">
    <property type="term" value="P:tricarboxylic acid cycle"/>
    <property type="evidence" value="ECO:0007669"/>
    <property type="project" value="InterPro"/>
</dbReference>
<evidence type="ECO:0000256" key="3">
    <source>
        <dbReference type="ARBA" id="ARBA00004141"/>
    </source>
</evidence>
<evidence type="ECO:0000256" key="17">
    <source>
        <dbReference type="ARBA" id="ARBA00024870"/>
    </source>
</evidence>
<dbReference type="GO" id="GO:0006516">
    <property type="term" value="P:glycoprotein catabolic process"/>
    <property type="evidence" value="ECO:0007669"/>
    <property type="project" value="InterPro"/>
</dbReference>
<dbReference type="Gene3D" id="1.20.58.2190">
    <property type="match status" value="1"/>
</dbReference>
<evidence type="ECO:0000256" key="1">
    <source>
        <dbReference type="ARBA" id="ARBA00001650"/>
    </source>
</evidence>
<dbReference type="InterPro" id="IPR018495">
    <property type="entry name" value="Succ_DH_cyt_bsu_CS"/>
</dbReference>
<dbReference type="GO" id="GO:0000224">
    <property type="term" value="F:peptide-N4-(N-acetyl-beta-glucosaminyl)asparagine amidase activity"/>
    <property type="evidence" value="ECO:0007669"/>
    <property type="project" value="UniProtKB-EC"/>
</dbReference>
<dbReference type="PANTHER" id="PTHR12143">
    <property type="entry name" value="PEPTIDE N-GLYCANASE PNGASE -RELATED"/>
    <property type="match status" value="1"/>
</dbReference>
<comment type="caution">
    <text evidence="22">The sequence shown here is derived from an EMBL/GenBank/DDBJ whole genome shotgun (WGS) entry which is preliminary data.</text>
</comment>
<dbReference type="SMART" id="SM00613">
    <property type="entry name" value="PAW"/>
    <property type="match status" value="1"/>
</dbReference>
<dbReference type="GO" id="GO:0009055">
    <property type="term" value="F:electron transfer activity"/>
    <property type="evidence" value="ECO:0007669"/>
    <property type="project" value="InterPro"/>
</dbReference>
<dbReference type="PROSITE" id="PS01001">
    <property type="entry name" value="SDH_CYT_2"/>
    <property type="match status" value="1"/>
</dbReference>
<dbReference type="NCBIfam" id="TIGR02970">
    <property type="entry name" value="succ_dehyd_cytB"/>
    <property type="match status" value="1"/>
</dbReference>
<proteinExistence type="inferred from homology"/>
<evidence type="ECO:0000256" key="2">
    <source>
        <dbReference type="ARBA" id="ARBA00001947"/>
    </source>
</evidence>
<evidence type="ECO:0000256" key="18">
    <source>
        <dbReference type="ARBA" id="ARBA00032901"/>
    </source>
</evidence>
<feature type="transmembrane region" description="Helical" evidence="20">
    <location>
        <begin position="720"/>
        <end position="741"/>
    </location>
</feature>
<keyword evidence="15" id="KW-0408">Iron</keyword>
<keyword evidence="13" id="KW-0862">Zinc</keyword>
<feature type="transmembrane region" description="Helical" evidence="20">
    <location>
        <begin position="649"/>
        <end position="668"/>
    </location>
</feature>
<evidence type="ECO:0000256" key="16">
    <source>
        <dbReference type="ARBA" id="ARBA00023136"/>
    </source>
</evidence>
<reference evidence="22 23" key="1">
    <citation type="submission" date="2019-08" db="EMBL/GenBank/DDBJ databases">
        <title>Whole genome of Aphis craccivora.</title>
        <authorList>
            <person name="Voronova N.V."/>
            <person name="Shulinski R.S."/>
            <person name="Bandarenka Y.V."/>
            <person name="Zhorov D.G."/>
            <person name="Warner D."/>
        </authorList>
    </citation>
    <scope>NUCLEOTIDE SEQUENCE [LARGE SCALE GENOMIC DNA]</scope>
    <source>
        <strain evidence="22">180601</strain>
        <tissue evidence="22">Whole Body</tissue>
    </source>
</reference>
<dbReference type="Pfam" id="PF01841">
    <property type="entry name" value="Transglut_core"/>
    <property type="match status" value="1"/>
</dbReference>
<dbReference type="InterPro" id="IPR038680">
    <property type="entry name" value="PAW_sf"/>
</dbReference>
<keyword evidence="12" id="KW-0378">Hydrolase</keyword>
<dbReference type="Gene3D" id="3.10.620.30">
    <property type="match status" value="1"/>
</dbReference>
<dbReference type="Pfam" id="PF04721">
    <property type="entry name" value="PAW"/>
    <property type="match status" value="1"/>
</dbReference>
<comment type="subcellular location">
    <subcellularLocation>
        <location evidence="4">Cytoplasm</location>
    </subcellularLocation>
    <subcellularLocation>
        <location evidence="3">Membrane</location>
        <topology evidence="3">Multi-pass membrane protein</topology>
    </subcellularLocation>
</comment>
<dbReference type="SUPFAM" id="SSF143503">
    <property type="entry name" value="PUG domain-like"/>
    <property type="match status" value="1"/>
</dbReference>
<evidence type="ECO:0000256" key="19">
    <source>
        <dbReference type="PROSITE-ProRule" id="PRU00731"/>
    </source>
</evidence>
<evidence type="ECO:0000256" key="8">
    <source>
        <dbReference type="ARBA" id="ARBA00022490"/>
    </source>
</evidence>
<dbReference type="FunFam" id="2.60.120.1020:FF:000001">
    <property type="entry name" value="Peptide-N(4)-(N-acetyl-beta-glucosaminyl)asparagine amidase"/>
    <property type="match status" value="1"/>
</dbReference>
<dbReference type="InterPro" id="IPR006588">
    <property type="entry name" value="Peptide_N_glycanase_PAW_dom"/>
</dbReference>
<evidence type="ECO:0000256" key="14">
    <source>
        <dbReference type="ARBA" id="ARBA00022989"/>
    </source>
</evidence>
<accession>A0A6G0Y6N8</accession>
<dbReference type="InterPro" id="IPR002931">
    <property type="entry name" value="Transglutaminase-like"/>
</dbReference>
<evidence type="ECO:0000256" key="4">
    <source>
        <dbReference type="ARBA" id="ARBA00004496"/>
    </source>
</evidence>
<dbReference type="Pfam" id="PF01127">
    <property type="entry name" value="Sdh_cyt"/>
    <property type="match status" value="1"/>
</dbReference>
<comment type="function">
    <text evidence="17">Specifically deglycosylates the denatured form of N-linked glycoproteins in the cytoplasm and assists their proteasome-mediated degradation. Cleaves the beta-aspartyl-glucosamine (GlcNAc) of the glycan and the amide side chain of Asn, converting Asn to Asp. Prefers proteins containing high-mannose over those bearing complex type oligosaccharides. Can recognize misfolded proteins in the endoplasmic reticulum that are exported to the cytosol to be destroyed and deglycosylate them, while it has no activity toward native proteins. Deglycosylation is a prerequisite for subsequent proteasome-mediated degradation of some, but not all, misfolded glycoproteins.</text>
</comment>
<dbReference type="Gene3D" id="2.20.25.10">
    <property type="match status" value="1"/>
</dbReference>
<dbReference type="SUPFAM" id="SSF54001">
    <property type="entry name" value="Cysteine proteinases"/>
    <property type="match status" value="1"/>
</dbReference>
<name>A0A6G0Y6N8_APHCR</name>
<evidence type="ECO:0000256" key="13">
    <source>
        <dbReference type="ARBA" id="ARBA00022833"/>
    </source>
</evidence>
<dbReference type="GO" id="GO:0005829">
    <property type="term" value="C:cytosol"/>
    <property type="evidence" value="ECO:0007669"/>
    <property type="project" value="TreeGrafter"/>
</dbReference>
<dbReference type="EC" id="3.5.1.52" evidence="6"/>
<dbReference type="GO" id="GO:0046872">
    <property type="term" value="F:metal ion binding"/>
    <property type="evidence" value="ECO:0007669"/>
    <property type="project" value="UniProtKB-KW"/>
</dbReference>
<sequence>MLQSLNDIKSNSIDICFRVVDVLLKLLNDIINHPNQPKFRRLYLNSDVIQNDLLPFSGAMEFLFEIGFIDDGISLVLPDCIILSTLNNYKQQLINIISEHQKLNLNENNFLKEISSTSLTVLKFEDKILQSKALENLSPEDIELFSNFDKNNDSFYHEKMMLKLMIWFKKSFFKWFDTPTCHFCCSSTKFKGINHNKLDENVKYSELYECDNCGSITNFKRYGICEQLLTTRQGRCGEWANCFTLFCRALGWEARLVIDKTDHVWTEVWSVNQKRWIHCDPCETALDKPLLYEKGWGKKLSYILAYSHEEVQDVTWRYVENSDSVLKRRTLCSENELLNTILSLSQHKQNNLSLSRRKYIAERRLKECIEMLFQTKCTDENYGGRTSGAITWRLARREIQIEKFVWTPSETEIANKRFELKYSTAFDKYIHGNSIHEGWKSGVYSYSSIFRKEELDWKTVYLCREENCEKSTIEWRFDFSSTGLVVQDIKLIYTTALFNTGEVEWKLIGNNATVNLPTIENIKEVIVDQIKGSDFVTLNASLTGGSGDSAWQHSQIFRQSIKDQDYPFHICTQTMHSQTIDVFPNANNVSIKMHRMITMQVKNAQEVEYKLGETHDEKNGRLSRPMSPHLTIYKPQLTTILSITHRGTGVALSGVTAGLGALFLFTDLPTFVQFVHSLELPSAAIMSAKGLIAFPFFYHLCNGIRHLIWDAGKCLTIKQVYSTGYGVIVGSLILTVLSLAYSS</sequence>
<dbReference type="OrthoDB" id="409136at2759"/>
<evidence type="ECO:0000256" key="7">
    <source>
        <dbReference type="ARBA" id="ARBA00018546"/>
    </source>
</evidence>
<evidence type="ECO:0000259" key="21">
    <source>
        <dbReference type="PROSITE" id="PS51398"/>
    </source>
</evidence>
<evidence type="ECO:0000256" key="20">
    <source>
        <dbReference type="SAM" id="Phobius"/>
    </source>
</evidence>
<dbReference type="PROSITE" id="PS01000">
    <property type="entry name" value="SDH_CYT_1"/>
    <property type="match status" value="1"/>
</dbReference>
<keyword evidence="23" id="KW-1185">Reference proteome</keyword>
<protein>
    <recommendedName>
        <fullName evidence="7">Peptide-N(4)-(N-acetyl-beta-glucosaminyl)asparagine amidase</fullName>
        <ecNumber evidence="6">3.5.1.52</ecNumber>
    </recommendedName>
    <alternativeName>
        <fullName evidence="18">Peptide:N-glycanase</fullName>
    </alternativeName>
</protein>
<dbReference type="InterPro" id="IPR034804">
    <property type="entry name" value="SQR/QFR_C/D"/>
</dbReference>
<dbReference type="Proteomes" id="UP000478052">
    <property type="component" value="Unassembled WGS sequence"/>
</dbReference>
<evidence type="ECO:0000256" key="9">
    <source>
        <dbReference type="ARBA" id="ARBA00022617"/>
    </source>
</evidence>